<dbReference type="GO" id="GO:0001730">
    <property type="term" value="F:2'-5'-oligoadenylate synthetase activity"/>
    <property type="evidence" value="ECO:0007669"/>
    <property type="project" value="TreeGrafter"/>
</dbReference>
<dbReference type="OrthoDB" id="9978031at2759"/>
<dbReference type="PANTHER" id="PTHR11258:SF11">
    <property type="entry name" value="C2H2-TYPE DOMAIN-CONTAINING PROTEIN"/>
    <property type="match status" value="1"/>
</dbReference>
<proteinExistence type="predicted"/>
<dbReference type="GO" id="GO:0005829">
    <property type="term" value="C:cytosol"/>
    <property type="evidence" value="ECO:0007669"/>
    <property type="project" value="TreeGrafter"/>
</dbReference>
<feature type="non-terminal residue" evidence="1">
    <location>
        <position position="1"/>
    </location>
</feature>
<dbReference type="GO" id="GO:0016020">
    <property type="term" value="C:membrane"/>
    <property type="evidence" value="ECO:0007669"/>
    <property type="project" value="TreeGrafter"/>
</dbReference>
<dbReference type="GO" id="GO:0003725">
    <property type="term" value="F:double-stranded RNA binding"/>
    <property type="evidence" value="ECO:0007669"/>
    <property type="project" value="TreeGrafter"/>
</dbReference>
<dbReference type="EMBL" id="CAJVCH010557933">
    <property type="protein sequence ID" value="CAG7830876.1"/>
    <property type="molecule type" value="Genomic_DNA"/>
</dbReference>
<dbReference type="PANTHER" id="PTHR11258">
    <property type="entry name" value="2-5 OLIGOADENYLATE SYNTHETASE"/>
    <property type="match status" value="1"/>
</dbReference>
<dbReference type="GO" id="GO:0005654">
    <property type="term" value="C:nucleoplasm"/>
    <property type="evidence" value="ECO:0007669"/>
    <property type="project" value="TreeGrafter"/>
</dbReference>
<evidence type="ECO:0000313" key="2">
    <source>
        <dbReference type="Proteomes" id="UP000708208"/>
    </source>
</evidence>
<dbReference type="Proteomes" id="UP000708208">
    <property type="component" value="Unassembled WGS sequence"/>
</dbReference>
<protein>
    <submittedName>
        <fullName evidence="1">Uncharacterized protein</fullName>
    </submittedName>
</protein>
<keyword evidence="2" id="KW-1185">Reference proteome</keyword>
<sequence length="376" mass="43169">MGRRKKRQSIRYEDLALVATHHQHLLDLMPEVKGMLRSAEYASELKDDLQILASKEKEYFSYYRKAGGEIVTEFSELLQANGEFKIARTIIGGSIGKNTALGIEATPDFDVVFFINDVSPPFTDIVKTFRKILLTQPHRFLNIEKTTFSVQFLVEAALPLPTGLKHVRIQFDVLPAANYTQHPVFYVEKQKKRASQYIARTSKPKKNWYLFSASLTEANVNWVKNQSEFIHHLIILAKMWDHQLKKLMNEKKANSSKCSGRSAIIELIATQAGHDTESGKNILIGFRRFLNLMRGFDNLHIDFIPSHEGTFDNEKGPLVRDEVNPYNNYAAAVNPHNISQFMSWASLTRNYINRLARSDSSQNYESNFQKLKTTFF</sequence>
<name>A0A8J2LFL4_9HEXA</name>
<evidence type="ECO:0000313" key="1">
    <source>
        <dbReference type="EMBL" id="CAG7830876.1"/>
    </source>
</evidence>
<dbReference type="AlphaFoldDB" id="A0A8J2LFL4"/>
<comment type="caution">
    <text evidence="1">The sequence shown here is derived from an EMBL/GenBank/DDBJ whole genome shotgun (WGS) entry which is preliminary data.</text>
</comment>
<accession>A0A8J2LFL4</accession>
<reference evidence="1" key="1">
    <citation type="submission" date="2021-06" db="EMBL/GenBank/DDBJ databases">
        <authorList>
            <person name="Hodson N. C."/>
            <person name="Mongue J. A."/>
            <person name="Jaron S. K."/>
        </authorList>
    </citation>
    <scope>NUCLEOTIDE SEQUENCE</scope>
</reference>
<gene>
    <name evidence="1" type="ORF">AFUS01_LOCUS40648</name>
</gene>
<organism evidence="1 2">
    <name type="scientific">Allacma fusca</name>
    <dbReference type="NCBI Taxonomy" id="39272"/>
    <lineage>
        <taxon>Eukaryota</taxon>
        <taxon>Metazoa</taxon>
        <taxon>Ecdysozoa</taxon>
        <taxon>Arthropoda</taxon>
        <taxon>Hexapoda</taxon>
        <taxon>Collembola</taxon>
        <taxon>Symphypleona</taxon>
        <taxon>Sminthuridae</taxon>
        <taxon>Allacma</taxon>
    </lineage>
</organism>